<feature type="domain" description="DUF2520" evidence="2">
    <location>
        <begin position="132"/>
        <end position="256"/>
    </location>
</feature>
<evidence type="ECO:0000259" key="2">
    <source>
        <dbReference type="Pfam" id="PF10728"/>
    </source>
</evidence>
<dbReference type="PANTHER" id="PTHR40459">
    <property type="entry name" value="CONSERVED HYPOTHETICAL ALANINE AND LEUCINE RICH PROTEIN"/>
    <property type="match status" value="1"/>
</dbReference>
<dbReference type="Pfam" id="PF03807">
    <property type="entry name" value="F420_oxidored"/>
    <property type="match status" value="1"/>
</dbReference>
<dbReference type="Pfam" id="PF10728">
    <property type="entry name" value="DUF2520"/>
    <property type="match status" value="1"/>
</dbReference>
<gene>
    <name evidence="3" type="ORF">DW653_05155</name>
</gene>
<dbReference type="InterPro" id="IPR008927">
    <property type="entry name" value="6-PGluconate_DH-like_C_sf"/>
</dbReference>
<name>A0A414RGA7_9BACT</name>
<dbReference type="RefSeq" id="WP_118211308.1">
    <property type="nucleotide sequence ID" value="NZ_CATZFG010000001.1"/>
</dbReference>
<dbReference type="InterPro" id="IPR036291">
    <property type="entry name" value="NAD(P)-bd_dom_sf"/>
</dbReference>
<proteinExistence type="predicted"/>
<evidence type="ECO:0000313" key="3">
    <source>
        <dbReference type="EMBL" id="RHF92072.1"/>
    </source>
</evidence>
<dbReference type="AlphaFoldDB" id="A0A414RGA7"/>
<evidence type="ECO:0000259" key="1">
    <source>
        <dbReference type="Pfam" id="PF03807"/>
    </source>
</evidence>
<feature type="domain" description="Pyrroline-5-carboxylate reductase catalytic N-terminal" evidence="1">
    <location>
        <begin position="9"/>
        <end position="86"/>
    </location>
</feature>
<dbReference type="Gene3D" id="1.10.1040.20">
    <property type="entry name" value="ProC-like, C-terminal domain"/>
    <property type="match status" value="1"/>
</dbReference>
<reference evidence="3 4" key="1">
    <citation type="submission" date="2018-08" db="EMBL/GenBank/DDBJ databases">
        <title>A genome reference for cultivated species of the human gut microbiota.</title>
        <authorList>
            <person name="Zou Y."/>
            <person name="Xue W."/>
            <person name="Luo G."/>
        </authorList>
    </citation>
    <scope>NUCLEOTIDE SEQUENCE [LARGE SCALE GENOMIC DNA]</scope>
    <source>
        <strain evidence="3 4">AM23-23</strain>
    </source>
</reference>
<dbReference type="Gene3D" id="3.40.50.720">
    <property type="entry name" value="NAD(P)-binding Rossmann-like Domain"/>
    <property type="match status" value="1"/>
</dbReference>
<dbReference type="Proteomes" id="UP000283485">
    <property type="component" value="Unassembled WGS sequence"/>
</dbReference>
<sequence>MMNKKDFSIVCIGAGNVATHLAQALQQKGFHLSQIYSRTQESAEALAQTLGCAWTTCLEQVDEHADLYIVSVKDAVLETVISQLVHCNPDALYLHTAGSMPMEVWKEKFKNYGVAYPMQTFSKQREVNFEEVPFFLEANSPENLSLLQEITGSLSPKVYEASSEQRKYLHIAAVFACNFSNHMYAICQHLLQAHQLPFESMLPLIDETARKVHELSPVEAQTGPSRRYDENVINRHLNMLEEEPKLAEIYRLLSEHIHLYETTNH</sequence>
<dbReference type="InterPro" id="IPR037108">
    <property type="entry name" value="TM1727-like_C_sf"/>
</dbReference>
<dbReference type="PANTHER" id="PTHR40459:SF1">
    <property type="entry name" value="CONSERVED HYPOTHETICAL ALANINE AND LEUCINE RICH PROTEIN"/>
    <property type="match status" value="1"/>
</dbReference>
<dbReference type="InterPro" id="IPR028939">
    <property type="entry name" value="P5C_Rdtase_cat_N"/>
</dbReference>
<accession>A0A414RGA7</accession>
<evidence type="ECO:0000313" key="4">
    <source>
        <dbReference type="Proteomes" id="UP000283485"/>
    </source>
</evidence>
<dbReference type="SUPFAM" id="SSF48179">
    <property type="entry name" value="6-phosphogluconate dehydrogenase C-terminal domain-like"/>
    <property type="match status" value="1"/>
</dbReference>
<dbReference type="InterPro" id="IPR018931">
    <property type="entry name" value="DUF2520"/>
</dbReference>
<dbReference type="SUPFAM" id="SSF51735">
    <property type="entry name" value="NAD(P)-binding Rossmann-fold domains"/>
    <property type="match status" value="1"/>
</dbReference>
<protein>
    <submittedName>
        <fullName evidence="3">DUF2520 domain-containing protein</fullName>
    </submittedName>
</protein>
<organism evidence="3 4">
    <name type="scientific">Phocaeicola plebeius</name>
    <dbReference type="NCBI Taxonomy" id="310297"/>
    <lineage>
        <taxon>Bacteria</taxon>
        <taxon>Pseudomonadati</taxon>
        <taxon>Bacteroidota</taxon>
        <taxon>Bacteroidia</taxon>
        <taxon>Bacteroidales</taxon>
        <taxon>Bacteroidaceae</taxon>
        <taxon>Phocaeicola</taxon>
    </lineage>
</organism>
<dbReference type="EMBL" id="QRHQ01000006">
    <property type="protein sequence ID" value="RHF92072.1"/>
    <property type="molecule type" value="Genomic_DNA"/>
</dbReference>
<comment type="caution">
    <text evidence="3">The sequence shown here is derived from an EMBL/GenBank/DDBJ whole genome shotgun (WGS) entry which is preliminary data.</text>
</comment>